<name>Q2YI89_9ZZZZ</name>
<reference evidence="2" key="1">
    <citation type="journal article" date="2005" name="Environ. Microbiol.">
        <title>Novel hydrolase diversity retrieved from a metagenome library of bovine rumen microflora.</title>
        <authorList>
            <person name="Ferrer M."/>
            <person name="Golyshina O.V."/>
            <person name="Chernikova T.N."/>
            <person name="Khachane A.N."/>
            <person name="Reyes-Duarte D."/>
            <person name="Santos V.A.P.M.D."/>
            <person name="Strompl C."/>
            <person name="Elborough K."/>
            <person name="Jarvis G."/>
            <person name="Neef A."/>
            <person name="Yakimov M.M."/>
            <person name="Timmis K.N."/>
            <person name="Golyshin P.N."/>
        </authorList>
    </citation>
    <scope>NUCLEOTIDE SEQUENCE</scope>
</reference>
<proteinExistence type="predicted"/>
<sequence>MAEAISSISGGGGITPTGTINITQNGTHDVTQYASANVNVPTGGSTPTGTKQISITENGTTTEDVTNYASAEITVNVPTGGDTDDPNHMELGKELVLECGAASVVGSSNIPVYQLTGSVAPVGRRSLYSIKKGIGVNCYYTTTGNGVVSGVYLIEIPTGKSNVSITVDKTCQYTARDYVITNGAVISTSASASWMDITANTQTVVPYTSGSTHLTFVFRVDASNTSYTASNMPSAISIDFS</sequence>
<accession>Q2YI89</accession>
<dbReference type="AlphaFoldDB" id="Q2YI89"/>
<evidence type="ECO:0000256" key="1">
    <source>
        <dbReference type="SAM" id="MobiDB-lite"/>
    </source>
</evidence>
<protein>
    <submittedName>
        <fullName evidence="2">Uncharacterized protein</fullName>
    </submittedName>
</protein>
<dbReference type="EMBL" id="AM050328">
    <property type="protein sequence ID" value="CAJ19115.1"/>
    <property type="molecule type" value="Genomic_DNA"/>
</dbReference>
<feature type="region of interest" description="Disordered" evidence="1">
    <location>
        <begin position="1"/>
        <end position="23"/>
    </location>
</feature>
<organism evidence="2">
    <name type="scientific">unidentified microorganism</name>
    <dbReference type="NCBI Taxonomy" id="81726"/>
    <lineage>
        <taxon>unclassified sequences</taxon>
        <taxon>environmental samples</taxon>
    </lineage>
</organism>
<evidence type="ECO:0000313" key="2">
    <source>
        <dbReference type="EMBL" id="CAJ19115.1"/>
    </source>
</evidence>